<proteinExistence type="inferred from homology"/>
<feature type="domain" description="Metallo-beta-lactamase" evidence="5">
    <location>
        <begin position="44"/>
        <end position="255"/>
    </location>
</feature>
<dbReference type="Proteomes" id="UP000182057">
    <property type="component" value="Unassembled WGS sequence"/>
</dbReference>
<dbReference type="GO" id="GO:0016787">
    <property type="term" value="F:hydrolase activity"/>
    <property type="evidence" value="ECO:0007669"/>
    <property type="project" value="UniProtKB-KW"/>
</dbReference>
<sequence length="285" mass="32213">MKTSVRLIHTGYFYADGGCMFGATPQSAWKRRYKADAQNRCRLAMHVGLVTTRCGRVILIDNGIGNKHTDQLKASFYRFHELTDLDKALRQYGIRPDDVTDVVLTHLHFDHCGGTTRYGEDGQIIPAYPNATCWVSEAQWHEAFHPNALERDSFFPENMEAIRESGKLHLIKDETFLTPEVRLRLFGGHTCGQIVIDVETDSHTVIFAGDVIPTSAHLSPTWISAYDVRPLETYYAKVHLLDKASSNGQIVVYCHDAYTPCSAVKKINDFYKALPCAMDTNNRVR</sequence>
<dbReference type="InterPro" id="IPR051013">
    <property type="entry name" value="MBL_superfamily_lactonases"/>
</dbReference>
<dbReference type="SUPFAM" id="SSF56281">
    <property type="entry name" value="Metallo-hydrolase/oxidoreductase"/>
    <property type="match status" value="1"/>
</dbReference>
<dbReference type="EMBL" id="FMMM01000023">
    <property type="protein sequence ID" value="SCQ19169.1"/>
    <property type="molecule type" value="Genomic_DNA"/>
</dbReference>
<dbReference type="RefSeq" id="WP_060830800.1">
    <property type="nucleotide sequence ID" value="NZ_CALHNL010000053.1"/>
</dbReference>
<keyword evidence="2" id="KW-0479">Metal-binding</keyword>
<accession>A0A1D3UGB3</accession>
<dbReference type="InterPro" id="IPR036866">
    <property type="entry name" value="RibonucZ/Hydroxyglut_hydro"/>
</dbReference>
<evidence type="ECO:0000313" key="6">
    <source>
        <dbReference type="EMBL" id="SCQ19169.1"/>
    </source>
</evidence>
<keyword evidence="4" id="KW-0862">Zinc</keyword>
<dbReference type="Pfam" id="PF00753">
    <property type="entry name" value="Lactamase_B"/>
    <property type="match status" value="1"/>
</dbReference>
<dbReference type="CDD" id="cd16281">
    <property type="entry name" value="metallo-hydrolase-like_MBL-fold"/>
    <property type="match status" value="1"/>
</dbReference>
<comment type="similarity">
    <text evidence="1">Belongs to the metallo-beta-lactamase superfamily.</text>
</comment>
<evidence type="ECO:0000256" key="3">
    <source>
        <dbReference type="ARBA" id="ARBA00022801"/>
    </source>
</evidence>
<dbReference type="EC" id="3.1.1.-" evidence="6"/>
<organism evidence="6 7">
    <name type="scientific">Tannerella forsythia</name>
    <name type="common">Bacteroides forsythus</name>
    <dbReference type="NCBI Taxonomy" id="28112"/>
    <lineage>
        <taxon>Bacteria</taxon>
        <taxon>Pseudomonadati</taxon>
        <taxon>Bacteroidota</taxon>
        <taxon>Bacteroidia</taxon>
        <taxon>Bacteroidales</taxon>
        <taxon>Tannerellaceae</taxon>
        <taxon>Tannerella</taxon>
    </lineage>
</organism>
<dbReference type="SMART" id="SM00849">
    <property type="entry name" value="Lactamase_B"/>
    <property type="match status" value="1"/>
</dbReference>
<dbReference type="InterPro" id="IPR001279">
    <property type="entry name" value="Metallo-B-lactamas"/>
</dbReference>
<evidence type="ECO:0000259" key="5">
    <source>
        <dbReference type="SMART" id="SM00849"/>
    </source>
</evidence>
<evidence type="ECO:0000256" key="2">
    <source>
        <dbReference type="ARBA" id="ARBA00022723"/>
    </source>
</evidence>
<protein>
    <submittedName>
        <fullName evidence="6">Putative quorum-quenching lactonase YtnP</fullName>
        <ecNumber evidence="6">3.1.1.-</ecNumber>
    </submittedName>
</protein>
<dbReference type="OrthoDB" id="9802897at2"/>
<evidence type="ECO:0000256" key="4">
    <source>
        <dbReference type="ARBA" id="ARBA00022833"/>
    </source>
</evidence>
<dbReference type="GO" id="GO:0046872">
    <property type="term" value="F:metal ion binding"/>
    <property type="evidence" value="ECO:0007669"/>
    <property type="project" value="UniProtKB-KW"/>
</dbReference>
<evidence type="ECO:0000313" key="7">
    <source>
        <dbReference type="Proteomes" id="UP000182057"/>
    </source>
</evidence>
<dbReference type="AlphaFoldDB" id="A0A1D3UGB3"/>
<dbReference type="PANTHER" id="PTHR42978">
    <property type="entry name" value="QUORUM-QUENCHING LACTONASE YTNP-RELATED-RELATED"/>
    <property type="match status" value="1"/>
</dbReference>
<evidence type="ECO:0000256" key="1">
    <source>
        <dbReference type="ARBA" id="ARBA00007749"/>
    </source>
</evidence>
<dbReference type="Gene3D" id="3.60.15.10">
    <property type="entry name" value="Ribonuclease Z/Hydroxyacylglutathione hydrolase-like"/>
    <property type="match status" value="1"/>
</dbReference>
<dbReference type="PANTHER" id="PTHR42978:SF6">
    <property type="entry name" value="QUORUM-QUENCHING LACTONASE YTNP-RELATED"/>
    <property type="match status" value="1"/>
</dbReference>
<reference evidence="6 7" key="1">
    <citation type="submission" date="2016-09" db="EMBL/GenBank/DDBJ databases">
        <authorList>
            <person name="Capua I."/>
            <person name="De Benedictis P."/>
            <person name="Joannis T."/>
            <person name="Lombin L.H."/>
            <person name="Cattoli G."/>
        </authorList>
    </citation>
    <scope>NUCLEOTIDE SEQUENCE [LARGE SCALE GENOMIC DNA]</scope>
    <source>
        <strain evidence="6 7">UB20</strain>
    </source>
</reference>
<keyword evidence="3 6" id="KW-0378">Hydrolase</keyword>
<name>A0A1D3UGB3_TANFO</name>
<gene>
    <name evidence="6" type="primary">ytnP</name>
    <name evidence="6" type="ORF">TFUB20_00612</name>
</gene>